<gene>
    <name evidence="1" type="ORF">POVCU1_017700</name>
</gene>
<organism evidence="1 2">
    <name type="scientific">Plasmodium ovale curtisi</name>
    <dbReference type="NCBI Taxonomy" id="864141"/>
    <lineage>
        <taxon>Eukaryota</taxon>
        <taxon>Sar</taxon>
        <taxon>Alveolata</taxon>
        <taxon>Apicomplexa</taxon>
        <taxon>Aconoidasida</taxon>
        <taxon>Haemosporida</taxon>
        <taxon>Plasmodiidae</taxon>
        <taxon>Plasmodium</taxon>
        <taxon>Plasmodium (Plasmodium)</taxon>
    </lineage>
</organism>
<name>A0A1A8WBB1_PLAOA</name>
<evidence type="ECO:0000313" key="1">
    <source>
        <dbReference type="EMBL" id="SBS90142.1"/>
    </source>
</evidence>
<evidence type="ECO:0000313" key="2">
    <source>
        <dbReference type="Proteomes" id="UP000078546"/>
    </source>
</evidence>
<reference evidence="2" key="1">
    <citation type="submission" date="2016-05" db="EMBL/GenBank/DDBJ databases">
        <authorList>
            <person name="Naeem Raeece"/>
        </authorList>
    </citation>
    <scope>NUCLEOTIDE SEQUENCE [LARGE SCALE GENOMIC DNA]</scope>
</reference>
<dbReference type="AlphaFoldDB" id="A0A1A8WBB1"/>
<accession>A0A1A8WBB1</accession>
<protein>
    <submittedName>
        <fullName evidence="1">Uncharacterized protein</fullName>
    </submittedName>
</protein>
<dbReference type="Proteomes" id="UP000078546">
    <property type="component" value="Unassembled WGS sequence"/>
</dbReference>
<sequence>MITPMQSGRNGGIKYCDTTTLRREKMRCAEKVQKGIKRINAGIPKKKVEYLRKSSIVRAQYKVELFRGKKSSSSQHTSSSPLFPLKARKPIMCEKNISQEGTYYEHISNAVAATNNLCSLTEKFITPIKQTMVGSFT</sequence>
<proteinExistence type="predicted"/>
<dbReference type="EMBL" id="FLQV01000325">
    <property type="protein sequence ID" value="SBS90142.1"/>
    <property type="molecule type" value="Genomic_DNA"/>
</dbReference>